<dbReference type="Pfam" id="PF12804">
    <property type="entry name" value="NTP_transf_3"/>
    <property type="match status" value="1"/>
</dbReference>
<dbReference type="InterPro" id="IPR029044">
    <property type="entry name" value="Nucleotide-diphossugar_trans"/>
</dbReference>
<reference evidence="3 4" key="1">
    <citation type="journal article" date="2018" name="Nat. Biotechnol.">
        <title>A standardized bacterial taxonomy based on genome phylogeny substantially revises the tree of life.</title>
        <authorList>
            <person name="Parks D.H."/>
            <person name="Chuvochina M."/>
            <person name="Waite D.W."/>
            <person name="Rinke C."/>
            <person name="Skarshewski A."/>
            <person name="Chaumeil P.A."/>
            <person name="Hugenholtz P."/>
        </authorList>
    </citation>
    <scope>NUCLEOTIDE SEQUENCE [LARGE SCALE GENOMIC DNA]</scope>
    <source>
        <strain evidence="3">UBA9958</strain>
    </source>
</reference>
<proteinExistence type="predicted"/>
<feature type="domain" description="MobA-like NTP transferase" evidence="2">
    <location>
        <begin position="3"/>
        <end position="167"/>
    </location>
</feature>
<comment type="caution">
    <text evidence="3">The sequence shown here is derived from an EMBL/GenBank/DDBJ whole genome shotgun (WGS) entry which is preliminary data.</text>
</comment>
<dbReference type="PANTHER" id="PTHR43777:SF1">
    <property type="entry name" value="MOLYBDENUM COFACTOR CYTIDYLYLTRANSFERASE"/>
    <property type="match status" value="1"/>
</dbReference>
<protein>
    <submittedName>
        <fullName evidence="3">Nucleotidyltransferase family protein</fullName>
    </submittedName>
</protein>
<dbReference type="SUPFAM" id="SSF53448">
    <property type="entry name" value="Nucleotide-diphospho-sugar transferases"/>
    <property type="match status" value="1"/>
</dbReference>
<dbReference type="CDD" id="cd04182">
    <property type="entry name" value="GT_2_like_f"/>
    <property type="match status" value="1"/>
</dbReference>
<gene>
    <name evidence="3" type="ORF">DCW48_02205</name>
</gene>
<name>A0A351R8Z0_9PROT</name>
<evidence type="ECO:0000313" key="4">
    <source>
        <dbReference type="Proteomes" id="UP000264313"/>
    </source>
</evidence>
<dbReference type="STRING" id="1132855.GCA_000384255_00881"/>
<dbReference type="Proteomes" id="UP000264313">
    <property type="component" value="Unassembled WGS sequence"/>
</dbReference>
<keyword evidence="1" id="KW-0460">Magnesium</keyword>
<evidence type="ECO:0000259" key="2">
    <source>
        <dbReference type="Pfam" id="PF12804"/>
    </source>
</evidence>
<keyword evidence="3" id="KW-0808">Transferase</keyword>
<sequence>MIGILLAAGFSRRFGSSDKLLQALPDGRPIAVASAQNLIEAMPTSIAVVRAENIQLAELLLTIGFNIVACEENKQDMADSLAMAIRFSSKFEAAKDGFLIALADMPYIKPATISAVAEQLSNHANHSIVIPTYEGQRGHPVGFAAKYRSELENLHGDEGARAIIKRYPDAVYMLPCKDAGILADIDIPADLKR</sequence>
<dbReference type="AlphaFoldDB" id="A0A351R8Z0"/>
<dbReference type="PANTHER" id="PTHR43777">
    <property type="entry name" value="MOLYBDENUM COFACTOR CYTIDYLYLTRANSFERASE"/>
    <property type="match status" value="1"/>
</dbReference>
<dbReference type="EMBL" id="DNAA01000054">
    <property type="protein sequence ID" value="HBA08511.1"/>
    <property type="molecule type" value="Genomic_DNA"/>
</dbReference>
<evidence type="ECO:0000313" key="3">
    <source>
        <dbReference type="EMBL" id="HBA08511.1"/>
    </source>
</evidence>
<dbReference type="Gene3D" id="3.90.550.10">
    <property type="entry name" value="Spore Coat Polysaccharide Biosynthesis Protein SpsA, Chain A"/>
    <property type="match status" value="1"/>
</dbReference>
<organism evidence="3 4">
    <name type="scientific">Methylotenera mobilis</name>
    <dbReference type="NCBI Taxonomy" id="359408"/>
    <lineage>
        <taxon>Bacteria</taxon>
        <taxon>Pseudomonadati</taxon>
        <taxon>Pseudomonadota</taxon>
        <taxon>Betaproteobacteria</taxon>
        <taxon>Nitrosomonadales</taxon>
        <taxon>Methylophilaceae</taxon>
        <taxon>Methylotenera</taxon>
    </lineage>
</organism>
<dbReference type="GO" id="GO:0016779">
    <property type="term" value="F:nucleotidyltransferase activity"/>
    <property type="evidence" value="ECO:0007669"/>
    <property type="project" value="UniProtKB-ARBA"/>
</dbReference>
<accession>A0A351R8Z0</accession>
<evidence type="ECO:0000256" key="1">
    <source>
        <dbReference type="ARBA" id="ARBA00022842"/>
    </source>
</evidence>
<dbReference type="InterPro" id="IPR025877">
    <property type="entry name" value="MobA-like_NTP_Trfase"/>
</dbReference>